<dbReference type="Proteomes" id="UP000248729">
    <property type="component" value="Unassembled WGS sequence"/>
</dbReference>
<dbReference type="InterPro" id="IPR045644">
    <property type="entry name" value="DUF6404"/>
</dbReference>
<evidence type="ECO:0000313" key="2">
    <source>
        <dbReference type="EMBL" id="RAS65310.1"/>
    </source>
</evidence>
<feature type="transmembrane region" description="Helical" evidence="1">
    <location>
        <begin position="75"/>
        <end position="93"/>
    </location>
</feature>
<dbReference type="Pfam" id="PF19942">
    <property type="entry name" value="DUF6404"/>
    <property type="match status" value="1"/>
</dbReference>
<dbReference type="AlphaFoldDB" id="A0A329ELK2"/>
<reference evidence="2 3" key="1">
    <citation type="submission" date="2018-06" db="EMBL/GenBank/DDBJ databases">
        <title>Freshwater and sediment microbial communities from various areas in North America, analyzing microbe dynamics in response to fracking.</title>
        <authorList>
            <person name="Lamendella R."/>
        </authorList>
    </citation>
    <scope>NUCLEOTIDE SEQUENCE [LARGE SCALE GENOMIC DNA]</scope>
    <source>
        <strain evidence="2 3">99A</strain>
    </source>
</reference>
<keyword evidence="1" id="KW-0812">Transmembrane</keyword>
<dbReference type="RefSeq" id="WP_112403533.1">
    <property type="nucleotide sequence ID" value="NZ_QLTR01000007.1"/>
</dbReference>
<accession>A0A329ELK2</accession>
<organism evidence="2 3">
    <name type="scientific">Vibrio diazotrophicus</name>
    <dbReference type="NCBI Taxonomy" id="685"/>
    <lineage>
        <taxon>Bacteria</taxon>
        <taxon>Pseudomonadati</taxon>
        <taxon>Pseudomonadota</taxon>
        <taxon>Gammaproteobacteria</taxon>
        <taxon>Vibrionales</taxon>
        <taxon>Vibrionaceae</taxon>
        <taxon>Vibrio</taxon>
    </lineage>
</organism>
<keyword evidence="1" id="KW-1133">Transmembrane helix</keyword>
<proteinExistence type="predicted"/>
<sequence>MEISEFIKLHLIEKGVPRDLTKPHIDIFSRWFANSSKPLVFQSPIKTFFKQMPLYSLTWGSLMWFTSWSNSPEEWITYIVSSLLFGAILGLYHPCRIHMAHKKLGAISWEEWCSSNYGFTHPD</sequence>
<name>A0A329ELK2_VIBDI</name>
<evidence type="ECO:0000313" key="3">
    <source>
        <dbReference type="Proteomes" id="UP000248729"/>
    </source>
</evidence>
<protein>
    <submittedName>
        <fullName evidence="2">Uncharacterized protein</fullName>
    </submittedName>
</protein>
<gene>
    <name evidence="2" type="ORF">DET48_10722</name>
</gene>
<dbReference type="EMBL" id="QLTR01000007">
    <property type="protein sequence ID" value="RAS65310.1"/>
    <property type="molecule type" value="Genomic_DNA"/>
</dbReference>
<keyword evidence="1" id="KW-0472">Membrane</keyword>
<comment type="caution">
    <text evidence="2">The sequence shown here is derived from an EMBL/GenBank/DDBJ whole genome shotgun (WGS) entry which is preliminary data.</text>
</comment>
<evidence type="ECO:0000256" key="1">
    <source>
        <dbReference type="SAM" id="Phobius"/>
    </source>
</evidence>